<proteinExistence type="predicted"/>
<sequence length="32" mass="3756">MKVRDYFIVDGYDKSIHILNTDYPAFSCSIPF</sequence>
<protein>
    <submittedName>
        <fullName evidence="1">Uncharacterized protein</fullName>
    </submittedName>
</protein>
<accession>A0A382Y7T2</accession>
<gene>
    <name evidence="1" type="ORF">METZ01_LOCUS431779</name>
</gene>
<evidence type="ECO:0000313" key="1">
    <source>
        <dbReference type="EMBL" id="SVD78925.1"/>
    </source>
</evidence>
<dbReference type="EMBL" id="UINC01173366">
    <property type="protein sequence ID" value="SVD78925.1"/>
    <property type="molecule type" value="Genomic_DNA"/>
</dbReference>
<reference evidence="1" key="1">
    <citation type="submission" date="2018-05" db="EMBL/GenBank/DDBJ databases">
        <authorList>
            <person name="Lanie J.A."/>
            <person name="Ng W.-L."/>
            <person name="Kazmierczak K.M."/>
            <person name="Andrzejewski T.M."/>
            <person name="Davidsen T.M."/>
            <person name="Wayne K.J."/>
            <person name="Tettelin H."/>
            <person name="Glass J.I."/>
            <person name="Rusch D."/>
            <person name="Podicherti R."/>
            <person name="Tsui H.-C.T."/>
            <person name="Winkler M.E."/>
        </authorList>
    </citation>
    <scope>NUCLEOTIDE SEQUENCE</scope>
</reference>
<name>A0A382Y7T2_9ZZZZ</name>
<dbReference type="AlphaFoldDB" id="A0A382Y7T2"/>
<organism evidence="1">
    <name type="scientific">marine metagenome</name>
    <dbReference type="NCBI Taxonomy" id="408172"/>
    <lineage>
        <taxon>unclassified sequences</taxon>
        <taxon>metagenomes</taxon>
        <taxon>ecological metagenomes</taxon>
    </lineage>
</organism>